<gene>
    <name evidence="17" type="ORF">ACFQS8_13330</name>
</gene>
<evidence type="ECO:0000256" key="8">
    <source>
        <dbReference type="ARBA" id="ARBA00023077"/>
    </source>
</evidence>
<keyword evidence="8 12" id="KW-0798">TonB box</keyword>
<keyword evidence="17" id="KW-0675">Receptor</keyword>
<keyword evidence="9 11" id="KW-0472">Membrane</keyword>
<dbReference type="Proteomes" id="UP001596492">
    <property type="component" value="Unassembled WGS sequence"/>
</dbReference>
<comment type="caution">
    <text evidence="17">The sequence shown here is derived from an EMBL/GenBank/DDBJ whole genome shotgun (WGS) entry which is preliminary data.</text>
</comment>
<feature type="short sequence motif" description="TonB box" evidence="12">
    <location>
        <begin position="51"/>
        <end position="57"/>
    </location>
</feature>
<evidence type="ECO:0000313" key="17">
    <source>
        <dbReference type="EMBL" id="MFC7292607.1"/>
    </source>
</evidence>
<keyword evidence="6" id="KW-0408">Iron</keyword>
<feature type="signal peptide" evidence="14">
    <location>
        <begin position="1"/>
        <end position="25"/>
    </location>
</feature>
<comment type="subcellular location">
    <subcellularLocation>
        <location evidence="1 11">Cell outer membrane</location>
        <topology evidence="1 11">Multi-pass membrane protein</topology>
    </subcellularLocation>
</comment>
<dbReference type="PROSITE" id="PS00430">
    <property type="entry name" value="TONB_DEPENDENT_REC_1"/>
    <property type="match status" value="1"/>
</dbReference>
<keyword evidence="5 11" id="KW-0812">Transmembrane</keyword>
<dbReference type="InterPro" id="IPR039426">
    <property type="entry name" value="TonB-dep_rcpt-like"/>
</dbReference>
<name>A0ABW2INV0_9PROT</name>
<evidence type="ECO:0000313" key="18">
    <source>
        <dbReference type="Proteomes" id="UP001596492"/>
    </source>
</evidence>
<evidence type="ECO:0000259" key="16">
    <source>
        <dbReference type="Pfam" id="PF07715"/>
    </source>
</evidence>
<evidence type="ECO:0000256" key="7">
    <source>
        <dbReference type="ARBA" id="ARBA00023065"/>
    </source>
</evidence>
<evidence type="ECO:0000256" key="12">
    <source>
        <dbReference type="PROSITE-ProRule" id="PRU10143"/>
    </source>
</evidence>
<keyword evidence="14" id="KW-0732">Signal</keyword>
<evidence type="ECO:0000256" key="11">
    <source>
        <dbReference type="PROSITE-ProRule" id="PRU01360"/>
    </source>
</evidence>
<protein>
    <submittedName>
        <fullName evidence="17">TonB-dependent receptor</fullName>
    </submittedName>
</protein>
<dbReference type="InterPro" id="IPR036942">
    <property type="entry name" value="Beta-barrel_TonB_sf"/>
</dbReference>
<comment type="similarity">
    <text evidence="11 13">Belongs to the TonB-dependent receptor family.</text>
</comment>
<keyword evidence="4" id="KW-0410">Iron transport</keyword>
<evidence type="ECO:0000256" key="14">
    <source>
        <dbReference type="SAM" id="SignalP"/>
    </source>
</evidence>
<feature type="domain" description="TonB-dependent receptor plug" evidence="16">
    <location>
        <begin position="63"/>
        <end position="172"/>
    </location>
</feature>
<dbReference type="InterPro" id="IPR012910">
    <property type="entry name" value="Plug_dom"/>
</dbReference>
<evidence type="ECO:0000256" key="6">
    <source>
        <dbReference type="ARBA" id="ARBA00023004"/>
    </source>
</evidence>
<dbReference type="PANTHER" id="PTHR32552:SF81">
    <property type="entry name" value="TONB-DEPENDENT OUTER MEMBRANE RECEPTOR"/>
    <property type="match status" value="1"/>
</dbReference>
<evidence type="ECO:0000256" key="2">
    <source>
        <dbReference type="ARBA" id="ARBA00022448"/>
    </source>
</evidence>
<keyword evidence="2 11" id="KW-0813">Transport</keyword>
<evidence type="ECO:0000256" key="1">
    <source>
        <dbReference type="ARBA" id="ARBA00004571"/>
    </source>
</evidence>
<dbReference type="PANTHER" id="PTHR32552">
    <property type="entry name" value="FERRICHROME IRON RECEPTOR-RELATED"/>
    <property type="match status" value="1"/>
</dbReference>
<dbReference type="InterPro" id="IPR000531">
    <property type="entry name" value="Beta-barrel_TonB"/>
</dbReference>
<dbReference type="EMBL" id="JBHTBR010000005">
    <property type="protein sequence ID" value="MFC7292607.1"/>
    <property type="molecule type" value="Genomic_DNA"/>
</dbReference>
<evidence type="ECO:0000256" key="4">
    <source>
        <dbReference type="ARBA" id="ARBA00022496"/>
    </source>
</evidence>
<dbReference type="Pfam" id="PF07715">
    <property type="entry name" value="Plug"/>
    <property type="match status" value="1"/>
</dbReference>
<evidence type="ECO:0000256" key="5">
    <source>
        <dbReference type="ARBA" id="ARBA00022692"/>
    </source>
</evidence>
<keyword evidence="7" id="KW-0406">Ion transport</keyword>
<proteinExistence type="inferred from homology"/>
<dbReference type="Gene3D" id="2.40.170.20">
    <property type="entry name" value="TonB-dependent receptor, beta-barrel domain"/>
    <property type="match status" value="1"/>
</dbReference>
<dbReference type="PROSITE" id="PS51257">
    <property type="entry name" value="PROKAR_LIPOPROTEIN"/>
    <property type="match status" value="1"/>
</dbReference>
<keyword evidence="3 11" id="KW-1134">Transmembrane beta strand</keyword>
<feature type="chain" id="PRO_5046203740" evidence="14">
    <location>
        <begin position="26"/>
        <end position="850"/>
    </location>
</feature>
<dbReference type="InterPro" id="IPR010916">
    <property type="entry name" value="TonB_box_CS"/>
</dbReference>
<sequence>MLKTLAVSSVSLLALNLGVASTACAQVDTTSTQNETVDKAENVDTNRRLDSIVVTAQKTEQTLQEVPVALSVIGADAVNNAFASSNLESLTTLVPSVSFRKGSTNANSAITIRGIGTISFSDAAEPSVATVVDGVVLGRSGQAFGDLFDIERIEVLRGPQGTLFGKNASAGVVNIVTSGPNKDELAGYVSASYFQDQEYQVKARLTGPINDNVAASLTLSKSGFDGYIRNLYNNQDVNGYDRFGGRFQLAFEPSDDFSGLFTYEHAESDDDCCADIPALNANAARFANSQAAPGGAGLVANGSGRPVADIQLDTRVIDQDFETRTTNSFDAFSLTLNKDAFGGHTLTSISSFRSWENSEFREGDFTSSEGYADEPVNFGDVNFLLHDNGTRDNSQFSQELRIQSPTDSPVNYQVGAYYFNLQIESDFTRLASCQNNGGQNQAILDANPGLTCNANDLVSGTNFANVEFDNLALFGQADYDIIPGLNVVLGGRYTQDDVSFINSRINNDPFGRQGVGVRPHLPNGQFNFASGGYSNPARDVPTGETDNLGNPILVDVPAFQGDASETNFSVKAGINSDLGVLFRSDHNLGNAYFVYSQGYKGPAFNVFFNQGTNDTAPIGAEESDHYEIGYKIALSNVALNLAVYNTDITGFQANAFDNSTGVTITRLTNAGDVRTRGVELDGSWAVNDYLTLNGSVALNEAEIVRFNSPINPTTGEPDFPGGIFSGQDLLFSPDLNYSFGADFEMPLTATSKFYLNTTFSHVDEQESFLPGGNPDPTINPYPIGAEGLLPDYNLLDMSFGVEFNDNYRVTFIAKNLLDESFVTTNSGDTFRYQIPREADRYFGVNFRAAF</sequence>
<evidence type="ECO:0000259" key="15">
    <source>
        <dbReference type="Pfam" id="PF00593"/>
    </source>
</evidence>
<dbReference type="Pfam" id="PF00593">
    <property type="entry name" value="TonB_dep_Rec_b-barrel"/>
    <property type="match status" value="1"/>
</dbReference>
<evidence type="ECO:0000256" key="10">
    <source>
        <dbReference type="ARBA" id="ARBA00023237"/>
    </source>
</evidence>
<evidence type="ECO:0000256" key="13">
    <source>
        <dbReference type="RuleBase" id="RU003357"/>
    </source>
</evidence>
<evidence type="ECO:0000256" key="9">
    <source>
        <dbReference type="ARBA" id="ARBA00023136"/>
    </source>
</evidence>
<dbReference type="PROSITE" id="PS52016">
    <property type="entry name" value="TONB_DEPENDENT_REC_3"/>
    <property type="match status" value="1"/>
</dbReference>
<dbReference type="SUPFAM" id="SSF56935">
    <property type="entry name" value="Porins"/>
    <property type="match status" value="1"/>
</dbReference>
<feature type="domain" description="TonB-dependent receptor-like beta-barrel" evidence="15">
    <location>
        <begin position="314"/>
        <end position="816"/>
    </location>
</feature>
<accession>A0ABW2INV0</accession>
<dbReference type="RefSeq" id="WP_382168173.1">
    <property type="nucleotide sequence ID" value="NZ_JBHTBR010000005.1"/>
</dbReference>
<reference evidence="18" key="1">
    <citation type="journal article" date="2019" name="Int. J. Syst. Evol. Microbiol.">
        <title>The Global Catalogue of Microorganisms (GCM) 10K type strain sequencing project: providing services to taxonomists for standard genome sequencing and annotation.</title>
        <authorList>
            <consortium name="The Broad Institute Genomics Platform"/>
            <consortium name="The Broad Institute Genome Sequencing Center for Infectious Disease"/>
            <person name="Wu L."/>
            <person name="Ma J."/>
        </authorList>
    </citation>
    <scope>NUCLEOTIDE SEQUENCE [LARGE SCALE GENOMIC DNA]</scope>
    <source>
        <strain evidence="18">CCUG 51308</strain>
    </source>
</reference>
<evidence type="ECO:0000256" key="3">
    <source>
        <dbReference type="ARBA" id="ARBA00022452"/>
    </source>
</evidence>
<keyword evidence="10 11" id="KW-0998">Cell outer membrane</keyword>
<keyword evidence="18" id="KW-1185">Reference proteome</keyword>
<organism evidence="17 18">
    <name type="scientific">Hirschia litorea</name>
    <dbReference type="NCBI Taxonomy" id="1199156"/>
    <lineage>
        <taxon>Bacteria</taxon>
        <taxon>Pseudomonadati</taxon>
        <taxon>Pseudomonadota</taxon>
        <taxon>Alphaproteobacteria</taxon>
        <taxon>Hyphomonadales</taxon>
        <taxon>Hyphomonadaceae</taxon>
        <taxon>Hirschia</taxon>
    </lineage>
</organism>